<keyword evidence="3" id="KW-0540">Nuclease</keyword>
<feature type="transmembrane region" description="Helical" evidence="1">
    <location>
        <begin position="38"/>
        <end position="62"/>
    </location>
</feature>
<dbReference type="Proteomes" id="UP001500936">
    <property type="component" value="Unassembled WGS sequence"/>
</dbReference>
<dbReference type="Gene3D" id="3.60.10.10">
    <property type="entry name" value="Endonuclease/exonuclease/phosphatase"/>
    <property type="match status" value="1"/>
</dbReference>
<protein>
    <submittedName>
        <fullName evidence="3">Endonuclease/exonuclease/phosphatase family protein</fullName>
    </submittedName>
</protein>
<keyword evidence="3" id="KW-0378">Hydrolase</keyword>
<name>A0ABP8KL47_9BACT</name>
<evidence type="ECO:0000256" key="1">
    <source>
        <dbReference type="SAM" id="Phobius"/>
    </source>
</evidence>
<keyword evidence="1" id="KW-0812">Transmembrane</keyword>
<dbReference type="EMBL" id="BAABHB010000006">
    <property type="protein sequence ID" value="GAA4409874.1"/>
    <property type="molecule type" value="Genomic_DNA"/>
</dbReference>
<evidence type="ECO:0000313" key="3">
    <source>
        <dbReference type="EMBL" id="GAA4409874.1"/>
    </source>
</evidence>
<feature type="transmembrane region" description="Helical" evidence="1">
    <location>
        <begin position="68"/>
        <end position="88"/>
    </location>
</feature>
<keyword evidence="3" id="KW-0255">Endonuclease</keyword>
<dbReference type="Pfam" id="PF03372">
    <property type="entry name" value="Exo_endo_phos"/>
    <property type="match status" value="1"/>
</dbReference>
<keyword evidence="1" id="KW-0472">Membrane</keyword>
<keyword evidence="1" id="KW-1133">Transmembrane helix</keyword>
<sequence>MLYRYNNDVLSNVPTNTTAPYPVATRRSARRRPAYKSVFFWAKAATLALLAVSLLALLGRWFFLFELFSHFVVQYLLVSAVLVLYWLIRPHYLVLPAIGCFLWHGVQVYPWVSGRQPAAAAPADVRVLHANVLFSRHNYQPIRQLIERENPDVFVLQEMTPAGIQAMQSLATRYPYRVSIWSKGPCYLLVGSKTPFVADQASARQQRVIHIQTRVKGQPVSLITVHPRTPVIPSWFRERNRQLAYVSQLARQQTKPTVLLGDFNVTMWSPVYKDYLDMPELTACRQGFGRQPTWPAFFPPAYLPLDHAFVNSGFQTTRFRTLAVPESDHKALVADLRFAAQRFAAR</sequence>
<keyword evidence="4" id="KW-1185">Reference proteome</keyword>
<evidence type="ECO:0000313" key="4">
    <source>
        <dbReference type="Proteomes" id="UP001500936"/>
    </source>
</evidence>
<organism evidence="3 4">
    <name type="scientific">Nibrella viscosa</name>
    <dbReference type="NCBI Taxonomy" id="1084524"/>
    <lineage>
        <taxon>Bacteria</taxon>
        <taxon>Pseudomonadati</taxon>
        <taxon>Bacteroidota</taxon>
        <taxon>Cytophagia</taxon>
        <taxon>Cytophagales</taxon>
        <taxon>Spirosomataceae</taxon>
        <taxon>Nibrella</taxon>
    </lineage>
</organism>
<dbReference type="InterPro" id="IPR036691">
    <property type="entry name" value="Endo/exonu/phosph_ase_sf"/>
</dbReference>
<feature type="domain" description="Endonuclease/exonuclease/phosphatase" evidence="2">
    <location>
        <begin position="129"/>
        <end position="329"/>
    </location>
</feature>
<dbReference type="SUPFAM" id="SSF56219">
    <property type="entry name" value="DNase I-like"/>
    <property type="match status" value="1"/>
</dbReference>
<gene>
    <name evidence="3" type="ORF">GCM10023187_33780</name>
</gene>
<reference evidence="4" key="1">
    <citation type="journal article" date="2019" name="Int. J. Syst. Evol. Microbiol.">
        <title>The Global Catalogue of Microorganisms (GCM) 10K type strain sequencing project: providing services to taxonomists for standard genome sequencing and annotation.</title>
        <authorList>
            <consortium name="The Broad Institute Genomics Platform"/>
            <consortium name="The Broad Institute Genome Sequencing Center for Infectious Disease"/>
            <person name="Wu L."/>
            <person name="Ma J."/>
        </authorList>
    </citation>
    <scope>NUCLEOTIDE SEQUENCE [LARGE SCALE GENOMIC DNA]</scope>
    <source>
        <strain evidence="4">JCM 17925</strain>
    </source>
</reference>
<proteinExistence type="predicted"/>
<dbReference type="InterPro" id="IPR005135">
    <property type="entry name" value="Endo/exonuclease/phosphatase"/>
</dbReference>
<accession>A0ABP8KL47</accession>
<evidence type="ECO:0000259" key="2">
    <source>
        <dbReference type="Pfam" id="PF03372"/>
    </source>
</evidence>
<comment type="caution">
    <text evidence="3">The sequence shown here is derived from an EMBL/GenBank/DDBJ whole genome shotgun (WGS) entry which is preliminary data.</text>
</comment>
<dbReference type="GO" id="GO:0004519">
    <property type="term" value="F:endonuclease activity"/>
    <property type="evidence" value="ECO:0007669"/>
    <property type="project" value="UniProtKB-KW"/>
</dbReference>